<dbReference type="OrthoDB" id="6320066at2759"/>
<feature type="compositionally biased region" description="Basic and acidic residues" evidence="1">
    <location>
        <begin position="14"/>
        <end position="30"/>
    </location>
</feature>
<proteinExistence type="predicted"/>
<feature type="region of interest" description="Disordered" evidence="1">
    <location>
        <begin position="1"/>
        <end position="47"/>
    </location>
</feature>
<sequence length="125" mass="13520">METKSRQQGGQVRRYKDTDELSEATADRPDNLGGPHPEPTGLDANAQALPTCPRCQRTFRARTGLVGPLRTQCNTNPTTLTSTSSSPHPPSDPPHILAPGTNSTTPTIIETTYQYSPPGTPHHHQ</sequence>
<feature type="compositionally biased region" description="Low complexity" evidence="1">
    <location>
        <begin position="75"/>
        <end position="86"/>
    </location>
</feature>
<feature type="compositionally biased region" description="Low complexity" evidence="1">
    <location>
        <begin position="101"/>
        <end position="112"/>
    </location>
</feature>
<reference evidence="2 3" key="2">
    <citation type="submission" date="2018-11" db="EMBL/GenBank/DDBJ databases">
        <authorList>
            <consortium name="Pathogen Informatics"/>
        </authorList>
    </citation>
    <scope>NUCLEOTIDE SEQUENCE [LARGE SCALE GENOMIC DNA]</scope>
    <source>
        <strain evidence="2 3">NST_G2</strain>
    </source>
</reference>
<feature type="region of interest" description="Disordered" evidence="1">
    <location>
        <begin position="63"/>
        <end position="125"/>
    </location>
</feature>
<feature type="compositionally biased region" description="Polar residues" evidence="1">
    <location>
        <begin position="1"/>
        <end position="10"/>
    </location>
</feature>
<evidence type="ECO:0000313" key="3">
    <source>
        <dbReference type="Proteomes" id="UP000275846"/>
    </source>
</evidence>
<gene>
    <name evidence="2" type="ORF">SSLN_LOCUS5545</name>
</gene>
<reference evidence="4" key="1">
    <citation type="submission" date="2016-06" db="UniProtKB">
        <authorList>
            <consortium name="WormBaseParasite"/>
        </authorList>
    </citation>
    <scope>IDENTIFICATION</scope>
</reference>
<evidence type="ECO:0000313" key="2">
    <source>
        <dbReference type="EMBL" id="VDL91930.1"/>
    </source>
</evidence>
<accession>A0A183SMU7</accession>
<evidence type="ECO:0000313" key="4">
    <source>
        <dbReference type="WBParaSite" id="SSLN_0000572401-mRNA-1"/>
    </source>
</evidence>
<dbReference type="Proteomes" id="UP000275846">
    <property type="component" value="Unassembled WGS sequence"/>
</dbReference>
<dbReference type="WBParaSite" id="SSLN_0000572401-mRNA-1">
    <property type="protein sequence ID" value="SSLN_0000572401-mRNA-1"/>
    <property type="gene ID" value="SSLN_0000572401"/>
</dbReference>
<organism evidence="4">
    <name type="scientific">Schistocephalus solidus</name>
    <name type="common">Tapeworm</name>
    <dbReference type="NCBI Taxonomy" id="70667"/>
    <lineage>
        <taxon>Eukaryota</taxon>
        <taxon>Metazoa</taxon>
        <taxon>Spiralia</taxon>
        <taxon>Lophotrochozoa</taxon>
        <taxon>Platyhelminthes</taxon>
        <taxon>Cestoda</taxon>
        <taxon>Eucestoda</taxon>
        <taxon>Diphyllobothriidea</taxon>
        <taxon>Diphyllobothriidae</taxon>
        <taxon>Schistocephalus</taxon>
    </lineage>
</organism>
<evidence type="ECO:0000256" key="1">
    <source>
        <dbReference type="SAM" id="MobiDB-lite"/>
    </source>
</evidence>
<dbReference type="AlphaFoldDB" id="A0A183SMU7"/>
<protein>
    <submittedName>
        <fullName evidence="2 4">Uncharacterized protein</fullName>
    </submittedName>
</protein>
<keyword evidence="3" id="KW-1185">Reference proteome</keyword>
<dbReference type="EMBL" id="UYSU01033298">
    <property type="protein sequence ID" value="VDL91930.1"/>
    <property type="molecule type" value="Genomic_DNA"/>
</dbReference>
<name>A0A183SMU7_SCHSO</name>